<dbReference type="OMA" id="DMYYLID"/>
<dbReference type="InterPro" id="IPR011009">
    <property type="entry name" value="Kinase-like_dom_sf"/>
</dbReference>
<name>A0A084QQ03_STAC4</name>
<evidence type="ECO:0000256" key="1">
    <source>
        <dbReference type="ARBA" id="ARBA00011961"/>
    </source>
</evidence>
<dbReference type="InterPro" id="IPR016477">
    <property type="entry name" value="Fructo-/Ketosamine-3-kinase"/>
</dbReference>
<reference evidence="3 4" key="1">
    <citation type="journal article" date="2014" name="BMC Genomics">
        <title>Comparative genome sequencing reveals chemotype-specific gene clusters in the toxigenic black mold Stachybotrys.</title>
        <authorList>
            <person name="Semeiks J."/>
            <person name="Borek D."/>
            <person name="Otwinowski Z."/>
            <person name="Grishin N.V."/>
        </authorList>
    </citation>
    <scope>NUCLEOTIDE SEQUENCE [LARGE SCALE GENOMIC DNA]</scope>
    <source>
        <strain evidence="3 4">IBT 40285</strain>
    </source>
</reference>
<dbReference type="PANTHER" id="PTHR12149:SF8">
    <property type="entry name" value="PROTEIN-RIBULOSAMINE 3-KINASE"/>
    <property type="match status" value="1"/>
</dbReference>
<dbReference type="Pfam" id="PF03881">
    <property type="entry name" value="Fructosamin_kin"/>
    <property type="match status" value="1"/>
</dbReference>
<organism evidence="3 4">
    <name type="scientific">Stachybotrys chlorohalonatus (strain IBT 40285)</name>
    <dbReference type="NCBI Taxonomy" id="1283841"/>
    <lineage>
        <taxon>Eukaryota</taxon>
        <taxon>Fungi</taxon>
        <taxon>Dikarya</taxon>
        <taxon>Ascomycota</taxon>
        <taxon>Pezizomycotina</taxon>
        <taxon>Sordariomycetes</taxon>
        <taxon>Hypocreomycetidae</taxon>
        <taxon>Hypocreales</taxon>
        <taxon>Stachybotryaceae</taxon>
        <taxon>Stachybotrys</taxon>
    </lineage>
</organism>
<dbReference type="EC" id="2.7.1.172" evidence="1"/>
<dbReference type="HOGENOM" id="CLU_036517_1_2_1"/>
<evidence type="ECO:0000313" key="3">
    <source>
        <dbReference type="EMBL" id="KFA66038.1"/>
    </source>
</evidence>
<dbReference type="OrthoDB" id="5772781at2759"/>
<evidence type="ECO:0000256" key="2">
    <source>
        <dbReference type="ARBA" id="ARBA00048655"/>
    </source>
</evidence>
<dbReference type="Proteomes" id="UP000028524">
    <property type="component" value="Unassembled WGS sequence"/>
</dbReference>
<keyword evidence="4" id="KW-1185">Reference proteome</keyword>
<dbReference type="Gene3D" id="3.90.1200.10">
    <property type="match status" value="1"/>
</dbReference>
<dbReference type="EMBL" id="KL660504">
    <property type="protein sequence ID" value="KFA66038.1"/>
    <property type="molecule type" value="Genomic_DNA"/>
</dbReference>
<dbReference type="GO" id="GO:0102193">
    <property type="term" value="F:protein-ribulosamine 3-kinase activity"/>
    <property type="evidence" value="ECO:0007669"/>
    <property type="project" value="UniProtKB-EC"/>
</dbReference>
<gene>
    <name evidence="3" type="ORF">S40285_03713</name>
</gene>
<dbReference type="PANTHER" id="PTHR12149">
    <property type="entry name" value="FRUCTOSAMINE 3 KINASE-RELATED PROTEIN"/>
    <property type="match status" value="1"/>
</dbReference>
<dbReference type="InParanoid" id="A0A084QQ03"/>
<feature type="non-terminal residue" evidence="3">
    <location>
        <position position="307"/>
    </location>
</feature>
<comment type="catalytic activity">
    <reaction evidence="2">
        <text>N(6)-D-ribulosyl-L-lysyl-[protein] + ATP = N(6)-(3-O-phospho-D-ribulosyl)-L-lysyl-[protein] + ADP + H(+)</text>
        <dbReference type="Rhea" id="RHEA:48432"/>
        <dbReference type="Rhea" id="RHEA-COMP:12103"/>
        <dbReference type="Rhea" id="RHEA-COMP:12104"/>
        <dbReference type="ChEBI" id="CHEBI:15378"/>
        <dbReference type="ChEBI" id="CHEBI:30616"/>
        <dbReference type="ChEBI" id="CHEBI:90418"/>
        <dbReference type="ChEBI" id="CHEBI:90420"/>
        <dbReference type="ChEBI" id="CHEBI:456216"/>
        <dbReference type="EC" id="2.7.1.172"/>
    </reaction>
    <physiologicalReaction direction="left-to-right" evidence="2">
        <dbReference type="Rhea" id="RHEA:48433"/>
    </physiologicalReaction>
</comment>
<dbReference type="SUPFAM" id="SSF56112">
    <property type="entry name" value="Protein kinase-like (PK-like)"/>
    <property type="match status" value="1"/>
</dbReference>
<accession>A0A084QQ03</accession>
<sequence length="307" mass="34210">MDSKFPLDESILALCPAGSVVLSAVAHGHSLWTITGKINKRHPDGDVRTCFIKAKKLANNDYGRTMLLSEFAALETLHCLAPGSVSRPLPWGKYISALPDTYFLVEDFCEIDTALPSPSELTRRVLRIHRVSSPCGLFGFPVTTFCGIVPHLNSWESSWSTFFAQHLRETVGMDRRTNGDWPELTLAAERLLTIVLPRLLDPLQQGNQPIVPRLIHGDLWNGNVGRGTETGQLVFVDVGSLYTHNELEIGSFRRYGKQNFGQSYAEDYKKVFPPSCPPDEFDDSYRLCSLKYDLGHSAGNPGNDSRK</sequence>
<evidence type="ECO:0000313" key="4">
    <source>
        <dbReference type="Proteomes" id="UP000028524"/>
    </source>
</evidence>
<dbReference type="AlphaFoldDB" id="A0A084QQ03"/>
<protein>
    <recommendedName>
        <fullName evidence="1">protein-ribulosamine 3-kinase</fullName>
        <ecNumber evidence="1">2.7.1.172</ecNumber>
    </recommendedName>
</protein>
<proteinExistence type="predicted"/>